<evidence type="ECO:0000256" key="3">
    <source>
        <dbReference type="ARBA" id="ARBA00022525"/>
    </source>
</evidence>
<dbReference type="Gene3D" id="2.40.10.10">
    <property type="entry name" value="Trypsin-like serine proteases"/>
    <property type="match status" value="1"/>
</dbReference>
<evidence type="ECO:0000256" key="4">
    <source>
        <dbReference type="ARBA" id="ARBA00022670"/>
    </source>
</evidence>
<dbReference type="Pfam" id="PF00089">
    <property type="entry name" value="Trypsin"/>
    <property type="match status" value="1"/>
</dbReference>
<comment type="subcellular location">
    <subcellularLocation>
        <location evidence="1">Secreted</location>
        <location evidence="1">Extracellular space</location>
    </subcellularLocation>
</comment>
<keyword evidence="7 12" id="KW-0720">Serine protease</keyword>
<dbReference type="InterPro" id="IPR001314">
    <property type="entry name" value="Peptidase_S1A"/>
</dbReference>
<evidence type="ECO:0000256" key="12">
    <source>
        <dbReference type="RuleBase" id="RU363034"/>
    </source>
</evidence>
<evidence type="ECO:0000256" key="7">
    <source>
        <dbReference type="ARBA" id="ARBA00022825"/>
    </source>
</evidence>
<name>A0ABM4TR37_DROSZ</name>
<keyword evidence="6 12" id="KW-0378">Hydrolase</keyword>
<dbReference type="CDD" id="cd00190">
    <property type="entry name" value="Tryp_SPc"/>
    <property type="match status" value="1"/>
</dbReference>
<dbReference type="InterPro" id="IPR009003">
    <property type="entry name" value="Peptidase_S1_PA"/>
</dbReference>
<evidence type="ECO:0000259" key="13">
    <source>
        <dbReference type="PROSITE" id="PS50240"/>
    </source>
</evidence>
<dbReference type="PANTHER" id="PTHR24276:SF91">
    <property type="entry name" value="AT26814P-RELATED"/>
    <property type="match status" value="1"/>
</dbReference>
<evidence type="ECO:0000256" key="5">
    <source>
        <dbReference type="ARBA" id="ARBA00022729"/>
    </source>
</evidence>
<dbReference type="InterPro" id="IPR043504">
    <property type="entry name" value="Peptidase_S1_PA_chymotrypsin"/>
</dbReference>
<dbReference type="PROSITE" id="PS50240">
    <property type="entry name" value="TRYPSIN_DOM"/>
    <property type="match status" value="1"/>
</dbReference>
<sequence length="228" mass="24903">MFFEIEQAPWQVSLQTQGHHICGGSIYSKDIVITAAHCFFTEDGQQLLAEDFIVRAGSAMKNSGGTLVKVVAIQTHEMFKITNFKYDIAVMRISEALELTNKVQTIPLAEKNPARGTPAFSSGWGFSSLEFNHVDGSVEFVSPVNLQGVRLQINSADYNGMVLKIPKDVISAGSFEQTTCMGDSGGPLVVNQQLVGVVSSGPEWCDGDADFTSVPYFREWILNTIESI</sequence>
<keyword evidence="4 12" id="KW-0645">Protease</keyword>
<gene>
    <name evidence="15" type="primary">LOC108005943</name>
</gene>
<evidence type="ECO:0000313" key="15">
    <source>
        <dbReference type="RefSeq" id="XP_070852436.1"/>
    </source>
</evidence>
<evidence type="ECO:0000256" key="11">
    <source>
        <dbReference type="ARBA" id="ARBA00038868"/>
    </source>
</evidence>
<dbReference type="PROSITE" id="PS00135">
    <property type="entry name" value="TRYPSIN_SER"/>
    <property type="match status" value="1"/>
</dbReference>
<evidence type="ECO:0000256" key="1">
    <source>
        <dbReference type="ARBA" id="ARBA00004239"/>
    </source>
</evidence>
<dbReference type="GeneID" id="108005943"/>
<keyword evidence="9" id="KW-1015">Disulfide bond</keyword>
<reference evidence="15" key="2">
    <citation type="submission" date="2025-08" db="UniProtKB">
        <authorList>
            <consortium name="RefSeq"/>
        </authorList>
    </citation>
    <scope>IDENTIFICATION</scope>
</reference>
<keyword evidence="8" id="KW-0865">Zymogen</keyword>
<dbReference type="InterPro" id="IPR001254">
    <property type="entry name" value="Trypsin_dom"/>
</dbReference>
<evidence type="ECO:0000313" key="14">
    <source>
        <dbReference type="Proteomes" id="UP001652628"/>
    </source>
</evidence>
<evidence type="ECO:0000256" key="8">
    <source>
        <dbReference type="ARBA" id="ARBA00023145"/>
    </source>
</evidence>
<proteinExistence type="inferred from homology"/>
<dbReference type="PRINTS" id="PR00722">
    <property type="entry name" value="CHYMOTRYPSIN"/>
</dbReference>
<dbReference type="SUPFAM" id="SSF50494">
    <property type="entry name" value="Trypsin-like serine proteases"/>
    <property type="match status" value="1"/>
</dbReference>
<keyword evidence="5" id="KW-0732">Signal</keyword>
<comment type="catalytic activity">
    <reaction evidence="10">
        <text>Preferential cleavage: Arg-|-Xaa, Lys-|-Xaa.</text>
        <dbReference type="EC" id="3.4.21.4"/>
    </reaction>
</comment>
<evidence type="ECO:0000256" key="6">
    <source>
        <dbReference type="ARBA" id="ARBA00022801"/>
    </source>
</evidence>
<keyword evidence="3" id="KW-0964">Secreted</keyword>
<evidence type="ECO:0000256" key="9">
    <source>
        <dbReference type="ARBA" id="ARBA00023157"/>
    </source>
</evidence>
<dbReference type="SMART" id="SM00020">
    <property type="entry name" value="Tryp_SPc"/>
    <property type="match status" value="1"/>
</dbReference>
<organism evidence="14 15">
    <name type="scientific">Drosophila suzukii</name>
    <name type="common">Spotted-wing drosophila fruit fly</name>
    <dbReference type="NCBI Taxonomy" id="28584"/>
    <lineage>
        <taxon>Eukaryota</taxon>
        <taxon>Metazoa</taxon>
        <taxon>Ecdysozoa</taxon>
        <taxon>Arthropoda</taxon>
        <taxon>Hexapoda</taxon>
        <taxon>Insecta</taxon>
        <taxon>Pterygota</taxon>
        <taxon>Neoptera</taxon>
        <taxon>Endopterygota</taxon>
        <taxon>Diptera</taxon>
        <taxon>Brachycera</taxon>
        <taxon>Muscomorpha</taxon>
        <taxon>Ephydroidea</taxon>
        <taxon>Drosophilidae</taxon>
        <taxon>Drosophila</taxon>
        <taxon>Sophophora</taxon>
    </lineage>
</organism>
<comment type="similarity">
    <text evidence="2">Belongs to the peptidase S1 family.</text>
</comment>
<feature type="domain" description="Peptidase S1" evidence="13">
    <location>
        <begin position="9"/>
        <end position="226"/>
    </location>
</feature>
<protein>
    <recommendedName>
        <fullName evidence="11">trypsin</fullName>
        <ecNumber evidence="11">3.4.21.4</ecNumber>
    </recommendedName>
</protein>
<accession>A0ABM4TR37</accession>
<evidence type="ECO:0000256" key="2">
    <source>
        <dbReference type="ARBA" id="ARBA00007664"/>
    </source>
</evidence>
<dbReference type="PANTHER" id="PTHR24276">
    <property type="entry name" value="POLYSERASE-RELATED"/>
    <property type="match status" value="1"/>
</dbReference>
<dbReference type="InterPro" id="IPR033116">
    <property type="entry name" value="TRYPSIN_SER"/>
</dbReference>
<dbReference type="RefSeq" id="XP_070852436.1">
    <property type="nucleotide sequence ID" value="XM_070996335.1"/>
</dbReference>
<dbReference type="InterPro" id="IPR050430">
    <property type="entry name" value="Peptidase_S1"/>
</dbReference>
<dbReference type="EC" id="3.4.21.4" evidence="11"/>
<dbReference type="PROSITE" id="PS00134">
    <property type="entry name" value="TRYPSIN_HIS"/>
    <property type="match status" value="1"/>
</dbReference>
<dbReference type="InterPro" id="IPR018114">
    <property type="entry name" value="TRYPSIN_HIS"/>
</dbReference>
<reference evidence="14" key="1">
    <citation type="submission" date="2025-05" db="UniProtKB">
        <authorList>
            <consortium name="RefSeq"/>
        </authorList>
    </citation>
    <scope>NUCLEOTIDE SEQUENCE [LARGE SCALE GENOMIC DNA]</scope>
</reference>
<keyword evidence="14" id="KW-1185">Reference proteome</keyword>
<evidence type="ECO:0000256" key="10">
    <source>
        <dbReference type="ARBA" id="ARBA00036320"/>
    </source>
</evidence>
<dbReference type="Proteomes" id="UP001652628">
    <property type="component" value="Chromosome 2L"/>
</dbReference>